<organism evidence="6 7">
    <name type="scientific">Stenotrophobium rhamnosiphilum</name>
    <dbReference type="NCBI Taxonomy" id="2029166"/>
    <lineage>
        <taxon>Bacteria</taxon>
        <taxon>Pseudomonadati</taxon>
        <taxon>Pseudomonadota</taxon>
        <taxon>Gammaproteobacteria</taxon>
        <taxon>Nevskiales</taxon>
        <taxon>Nevskiaceae</taxon>
        <taxon>Stenotrophobium</taxon>
    </lineage>
</organism>
<evidence type="ECO:0000256" key="1">
    <source>
        <dbReference type="ARBA" id="ARBA00000971"/>
    </source>
</evidence>
<dbReference type="AlphaFoldDB" id="A0A2T5MBF2"/>
<evidence type="ECO:0000313" key="6">
    <source>
        <dbReference type="EMBL" id="PTU29070.1"/>
    </source>
</evidence>
<reference evidence="6 7" key="1">
    <citation type="submission" date="2018-04" db="EMBL/GenBank/DDBJ databases">
        <title>Novel species isolated from glacier.</title>
        <authorList>
            <person name="Liu Q."/>
            <person name="Xin Y.-H."/>
        </authorList>
    </citation>
    <scope>NUCLEOTIDE SEQUENCE [LARGE SCALE GENOMIC DNA]</scope>
    <source>
        <strain evidence="6 7">GT1R17</strain>
    </source>
</reference>
<dbReference type="EMBL" id="QANS01000008">
    <property type="protein sequence ID" value="PTU29070.1"/>
    <property type="molecule type" value="Genomic_DNA"/>
</dbReference>
<name>A0A2T5MBF2_9GAMM</name>
<dbReference type="InterPro" id="IPR050245">
    <property type="entry name" value="PrsA_foldase"/>
</dbReference>
<evidence type="ECO:0000313" key="7">
    <source>
        <dbReference type="Proteomes" id="UP000244248"/>
    </source>
</evidence>
<dbReference type="GO" id="GO:0003755">
    <property type="term" value="F:peptidyl-prolyl cis-trans isomerase activity"/>
    <property type="evidence" value="ECO:0007669"/>
    <property type="project" value="UniProtKB-KW"/>
</dbReference>
<feature type="domain" description="PpiC" evidence="5">
    <location>
        <begin position="107"/>
        <end position="230"/>
    </location>
</feature>
<sequence length="279" mass="31197">MANARRTVTFSAISFVAGIGLTLGWVRTHEPAPAVTEVSNIIAIAPPLKATLEKADALQRWIDNEILFREALKRGYALDDLIVRNQLQQRIRQAIQHESSQAHPSYAQLQTFLQQNLTLYQSKPRWSFEQIYLSRGAHGDRLVTDAAAIAAQLQKSAEDKNLGDPFPAGRVISNAPAVAITRDFGSAFTQQLSSLPLNSWQGPIESSLGLHFVRVTAMQPGRPMAFEEIRTRLVIDWREAQKQQALELVLTDLRPRYKVASRVGDTTTPMHDIHEEETP</sequence>
<keyword evidence="4" id="KW-0413">Isomerase</keyword>
<comment type="catalytic activity">
    <reaction evidence="1">
        <text>[protein]-peptidylproline (omega=180) = [protein]-peptidylproline (omega=0)</text>
        <dbReference type="Rhea" id="RHEA:16237"/>
        <dbReference type="Rhea" id="RHEA-COMP:10747"/>
        <dbReference type="Rhea" id="RHEA-COMP:10748"/>
        <dbReference type="ChEBI" id="CHEBI:83833"/>
        <dbReference type="ChEBI" id="CHEBI:83834"/>
        <dbReference type="EC" id="5.2.1.8"/>
    </reaction>
</comment>
<proteinExistence type="inferred from homology"/>
<accession>A0A2T5MBF2</accession>
<dbReference type="PANTHER" id="PTHR47245">
    <property type="entry name" value="PEPTIDYLPROLYL ISOMERASE"/>
    <property type="match status" value="1"/>
</dbReference>
<dbReference type="Pfam" id="PF13145">
    <property type="entry name" value="Rotamase_2"/>
    <property type="match status" value="1"/>
</dbReference>
<comment type="similarity">
    <text evidence="2">Belongs to the PpiC/parvulin rotamase family.</text>
</comment>
<evidence type="ECO:0000256" key="2">
    <source>
        <dbReference type="ARBA" id="ARBA00007656"/>
    </source>
</evidence>
<dbReference type="Proteomes" id="UP000244248">
    <property type="component" value="Unassembled WGS sequence"/>
</dbReference>
<comment type="caution">
    <text evidence="6">The sequence shown here is derived from an EMBL/GenBank/DDBJ whole genome shotgun (WGS) entry which is preliminary data.</text>
</comment>
<dbReference type="RefSeq" id="WP_107941601.1">
    <property type="nucleotide sequence ID" value="NZ_QANS01000008.1"/>
</dbReference>
<protein>
    <recommendedName>
        <fullName evidence="3">peptidylprolyl isomerase</fullName>
        <ecNumber evidence="3">5.2.1.8</ecNumber>
    </recommendedName>
</protein>
<gene>
    <name evidence="6" type="ORF">CJD38_17065</name>
</gene>
<dbReference type="InterPro" id="IPR000297">
    <property type="entry name" value="PPIase_PpiC"/>
</dbReference>
<evidence type="ECO:0000259" key="5">
    <source>
        <dbReference type="Pfam" id="PF13145"/>
    </source>
</evidence>
<dbReference type="OrthoDB" id="196786at2"/>
<dbReference type="PANTHER" id="PTHR47245:SF2">
    <property type="entry name" value="PEPTIDYL-PROLYL CIS-TRANS ISOMERASE HP_0175-RELATED"/>
    <property type="match status" value="1"/>
</dbReference>
<evidence type="ECO:0000256" key="3">
    <source>
        <dbReference type="ARBA" id="ARBA00013194"/>
    </source>
</evidence>
<keyword evidence="7" id="KW-1185">Reference proteome</keyword>
<evidence type="ECO:0000256" key="4">
    <source>
        <dbReference type="ARBA" id="ARBA00023110"/>
    </source>
</evidence>
<keyword evidence="4" id="KW-0697">Rotamase</keyword>
<dbReference type="EC" id="5.2.1.8" evidence="3"/>